<reference evidence="2 3" key="1">
    <citation type="journal article" date="2019" name="Int. J. Syst. Evol. Microbiol.">
        <title>The Global Catalogue of Microorganisms (GCM) 10K type strain sequencing project: providing services to taxonomists for standard genome sequencing and annotation.</title>
        <authorList>
            <consortium name="The Broad Institute Genomics Platform"/>
            <consortium name="The Broad Institute Genome Sequencing Center for Infectious Disease"/>
            <person name="Wu L."/>
            <person name="Ma J."/>
        </authorList>
    </citation>
    <scope>NUCLEOTIDE SEQUENCE [LARGE SCALE GENOMIC DNA]</scope>
    <source>
        <strain evidence="2 3">JCM 13002</strain>
    </source>
</reference>
<dbReference type="Proteomes" id="UP001499987">
    <property type="component" value="Unassembled WGS sequence"/>
</dbReference>
<gene>
    <name evidence="2" type="ORF">GCM10009663_24310</name>
</gene>
<dbReference type="InterPro" id="IPR015057">
    <property type="entry name" value="Rv2632c-like"/>
</dbReference>
<name>A0ABN1TGL1_9ACTN</name>
<evidence type="ECO:0000313" key="2">
    <source>
        <dbReference type="EMBL" id="GAA1080756.1"/>
    </source>
</evidence>
<keyword evidence="3" id="KW-1185">Reference proteome</keyword>
<dbReference type="RefSeq" id="WP_344623559.1">
    <property type="nucleotide sequence ID" value="NZ_BAAALD010000018.1"/>
</dbReference>
<comment type="caution">
    <text evidence="2">The sequence shown here is derived from an EMBL/GenBank/DDBJ whole genome shotgun (WGS) entry which is preliminary data.</text>
</comment>
<dbReference type="SUPFAM" id="SSF143212">
    <property type="entry name" value="Rv2632c-like"/>
    <property type="match status" value="1"/>
</dbReference>
<proteinExistence type="predicted"/>
<dbReference type="EMBL" id="BAAALD010000018">
    <property type="protein sequence ID" value="GAA1080756.1"/>
    <property type="molecule type" value="Genomic_DNA"/>
</dbReference>
<dbReference type="InterPro" id="IPR038070">
    <property type="entry name" value="Rv2632c-like_sf"/>
</dbReference>
<protein>
    <recommendedName>
        <fullName evidence="4">DUF1876 domain-containing protein</fullName>
    </recommendedName>
</protein>
<evidence type="ECO:0000256" key="1">
    <source>
        <dbReference type="SAM" id="MobiDB-lite"/>
    </source>
</evidence>
<feature type="region of interest" description="Disordered" evidence="1">
    <location>
        <begin position="32"/>
        <end position="60"/>
    </location>
</feature>
<dbReference type="Gene3D" id="3.30.160.240">
    <property type="entry name" value="Rv1738"/>
    <property type="match status" value="1"/>
</dbReference>
<evidence type="ECO:0008006" key="4">
    <source>
        <dbReference type="Google" id="ProtNLM"/>
    </source>
</evidence>
<evidence type="ECO:0000313" key="3">
    <source>
        <dbReference type="Proteomes" id="UP001499987"/>
    </source>
</evidence>
<dbReference type="Pfam" id="PF08962">
    <property type="entry name" value="Rv2632c-like"/>
    <property type="match status" value="1"/>
</dbReference>
<accession>A0ABN1TGL1</accession>
<sequence>MSALAGEGPHTSEWQVRLMVTEDGDVTRAHAVLESGGTVTEGTGAMQADAEARRSSHDPAVPMIGDELAVGRALLDLGHRLVHAGSVAAEAAESARRRDTE</sequence>
<organism evidence="2 3">
    <name type="scientific">Kitasatospora arboriphila</name>
    <dbReference type="NCBI Taxonomy" id="258052"/>
    <lineage>
        <taxon>Bacteria</taxon>
        <taxon>Bacillati</taxon>
        <taxon>Actinomycetota</taxon>
        <taxon>Actinomycetes</taxon>
        <taxon>Kitasatosporales</taxon>
        <taxon>Streptomycetaceae</taxon>
        <taxon>Kitasatospora</taxon>
    </lineage>
</organism>